<dbReference type="STRING" id="1278073.MYSTI_05485"/>
<dbReference type="InterPro" id="IPR013249">
    <property type="entry name" value="RNA_pol_sigma70_r4_t2"/>
</dbReference>
<gene>
    <name evidence="8" type="ordered locus">MYSTI_05485</name>
</gene>
<feature type="domain" description="RNA polymerase sigma-70 region 2" evidence="6">
    <location>
        <begin position="26"/>
        <end position="93"/>
    </location>
</feature>
<keyword evidence="2" id="KW-0805">Transcription regulation</keyword>
<evidence type="ECO:0000256" key="3">
    <source>
        <dbReference type="ARBA" id="ARBA00023082"/>
    </source>
</evidence>
<evidence type="ECO:0000256" key="2">
    <source>
        <dbReference type="ARBA" id="ARBA00023015"/>
    </source>
</evidence>
<dbReference type="GO" id="GO:0003677">
    <property type="term" value="F:DNA binding"/>
    <property type="evidence" value="ECO:0007669"/>
    <property type="project" value="UniProtKB-KW"/>
</dbReference>
<evidence type="ECO:0000313" key="8">
    <source>
        <dbReference type="EMBL" id="AGC46763.1"/>
    </source>
</evidence>
<dbReference type="NCBIfam" id="TIGR02937">
    <property type="entry name" value="sigma70-ECF"/>
    <property type="match status" value="1"/>
</dbReference>
<dbReference type="Pfam" id="PF08281">
    <property type="entry name" value="Sigma70_r4_2"/>
    <property type="match status" value="1"/>
</dbReference>
<keyword evidence="9" id="KW-1185">Reference proteome</keyword>
<dbReference type="SUPFAM" id="SSF88659">
    <property type="entry name" value="Sigma3 and sigma4 domains of RNA polymerase sigma factors"/>
    <property type="match status" value="1"/>
</dbReference>
<dbReference type="Pfam" id="PF04542">
    <property type="entry name" value="Sigma70_r2"/>
    <property type="match status" value="1"/>
</dbReference>
<evidence type="ECO:0000259" key="6">
    <source>
        <dbReference type="Pfam" id="PF04542"/>
    </source>
</evidence>
<dbReference type="Proteomes" id="UP000011131">
    <property type="component" value="Chromosome"/>
</dbReference>
<evidence type="ECO:0000313" key="9">
    <source>
        <dbReference type="Proteomes" id="UP000011131"/>
    </source>
</evidence>
<dbReference type="AlphaFoldDB" id="L7UFF6"/>
<dbReference type="HOGENOM" id="CLU_047691_1_4_7"/>
<proteinExistence type="inferred from homology"/>
<dbReference type="eggNOG" id="COG1595">
    <property type="taxonomic scope" value="Bacteria"/>
</dbReference>
<evidence type="ECO:0000259" key="7">
    <source>
        <dbReference type="Pfam" id="PF08281"/>
    </source>
</evidence>
<dbReference type="GO" id="GO:0006352">
    <property type="term" value="P:DNA-templated transcription initiation"/>
    <property type="evidence" value="ECO:0007669"/>
    <property type="project" value="InterPro"/>
</dbReference>
<keyword evidence="5" id="KW-0804">Transcription</keyword>
<keyword evidence="4" id="KW-0238">DNA-binding</keyword>
<dbReference type="InterPro" id="IPR013325">
    <property type="entry name" value="RNA_pol_sigma_r2"/>
</dbReference>
<protein>
    <submittedName>
        <fullName evidence="8">ECF family RNA polymerase sigma factor</fullName>
    </submittedName>
</protein>
<dbReference type="PANTHER" id="PTHR43133:SF8">
    <property type="entry name" value="RNA POLYMERASE SIGMA FACTOR HI_1459-RELATED"/>
    <property type="match status" value="1"/>
</dbReference>
<dbReference type="GO" id="GO:0016987">
    <property type="term" value="F:sigma factor activity"/>
    <property type="evidence" value="ECO:0007669"/>
    <property type="project" value="UniProtKB-KW"/>
</dbReference>
<name>L7UFF6_MYXSD</name>
<dbReference type="InterPro" id="IPR013324">
    <property type="entry name" value="RNA_pol_sigma_r3/r4-like"/>
</dbReference>
<dbReference type="KEGG" id="msd:MYSTI_05485"/>
<dbReference type="OrthoDB" id="9797134at2"/>
<dbReference type="PATRIC" id="fig|1278073.3.peg.5563"/>
<dbReference type="Gene3D" id="1.10.10.10">
    <property type="entry name" value="Winged helix-like DNA-binding domain superfamily/Winged helix DNA-binding domain"/>
    <property type="match status" value="1"/>
</dbReference>
<dbReference type="RefSeq" id="WP_015351019.1">
    <property type="nucleotide sequence ID" value="NC_020126.1"/>
</dbReference>
<reference evidence="8 9" key="1">
    <citation type="journal article" date="2013" name="Genome Announc.">
        <title>Complete genome sequence of Myxococcus stipitatus strain DSM 14675, a fruiting myxobacterium.</title>
        <authorList>
            <person name="Huntley S."/>
            <person name="Kneip S."/>
            <person name="Treuner-Lange A."/>
            <person name="Sogaard-Andersen L."/>
        </authorList>
    </citation>
    <scope>NUCLEOTIDE SEQUENCE [LARGE SCALE GENOMIC DNA]</scope>
    <source>
        <strain evidence="9">DSM 14675 / JCM 12634 / Mx s8</strain>
    </source>
</reference>
<keyword evidence="3" id="KW-0731">Sigma factor</keyword>
<feature type="domain" description="RNA polymerase sigma factor 70 region 4 type 2" evidence="7">
    <location>
        <begin position="128"/>
        <end position="178"/>
    </location>
</feature>
<comment type="similarity">
    <text evidence="1">Belongs to the sigma-70 factor family. ECF subfamily.</text>
</comment>
<dbReference type="EMBL" id="CP004025">
    <property type="protein sequence ID" value="AGC46763.1"/>
    <property type="molecule type" value="Genomic_DNA"/>
</dbReference>
<evidence type="ECO:0000256" key="4">
    <source>
        <dbReference type="ARBA" id="ARBA00023125"/>
    </source>
</evidence>
<dbReference type="Gene3D" id="1.10.1740.10">
    <property type="match status" value="1"/>
</dbReference>
<dbReference type="PANTHER" id="PTHR43133">
    <property type="entry name" value="RNA POLYMERASE ECF-TYPE SIGMA FACTO"/>
    <property type="match status" value="1"/>
</dbReference>
<evidence type="ECO:0000256" key="5">
    <source>
        <dbReference type="ARBA" id="ARBA00023163"/>
    </source>
</evidence>
<sequence length="195" mass="22957">MSARPELRVVKPPGCAPVEDFEVFAHQFQPILFAILRKSCAGIEHEAEDLVHDVLLRALLRWEDLQHWDAFKQRCWLGRVAKNCFLDRIRRRRSEADRLRSLLNLQDEFDGDDVAAQEELWGHVGEEDLKHALGFLSDRLRQTFELYLQGKTYARIAKETGVPQGTVGARLHHARLELRELLRETAERRRREWRR</sequence>
<accession>L7UFF6</accession>
<dbReference type="InterPro" id="IPR007627">
    <property type="entry name" value="RNA_pol_sigma70_r2"/>
</dbReference>
<dbReference type="SUPFAM" id="SSF88946">
    <property type="entry name" value="Sigma2 domain of RNA polymerase sigma factors"/>
    <property type="match status" value="1"/>
</dbReference>
<dbReference type="InterPro" id="IPR036388">
    <property type="entry name" value="WH-like_DNA-bd_sf"/>
</dbReference>
<organism evidence="8 9">
    <name type="scientific">Myxococcus stipitatus (strain DSM 14675 / JCM 12634 / Mx s8)</name>
    <dbReference type="NCBI Taxonomy" id="1278073"/>
    <lineage>
        <taxon>Bacteria</taxon>
        <taxon>Pseudomonadati</taxon>
        <taxon>Myxococcota</taxon>
        <taxon>Myxococcia</taxon>
        <taxon>Myxococcales</taxon>
        <taxon>Cystobacterineae</taxon>
        <taxon>Myxococcaceae</taxon>
        <taxon>Myxococcus</taxon>
    </lineage>
</organism>
<dbReference type="InterPro" id="IPR014284">
    <property type="entry name" value="RNA_pol_sigma-70_dom"/>
</dbReference>
<dbReference type="InterPro" id="IPR039425">
    <property type="entry name" value="RNA_pol_sigma-70-like"/>
</dbReference>
<evidence type="ECO:0000256" key="1">
    <source>
        <dbReference type="ARBA" id="ARBA00010641"/>
    </source>
</evidence>